<reference evidence="1 2" key="1">
    <citation type="submission" date="2024-04" db="EMBL/GenBank/DDBJ databases">
        <authorList>
            <consortium name="Molecular Ecology Group"/>
        </authorList>
    </citation>
    <scope>NUCLEOTIDE SEQUENCE [LARGE SCALE GENOMIC DNA]</scope>
</reference>
<evidence type="ECO:0000313" key="1">
    <source>
        <dbReference type="EMBL" id="CAL1673305.1"/>
    </source>
</evidence>
<organism evidence="1 2">
    <name type="scientific">Lasius platythorax</name>
    <dbReference type="NCBI Taxonomy" id="488582"/>
    <lineage>
        <taxon>Eukaryota</taxon>
        <taxon>Metazoa</taxon>
        <taxon>Ecdysozoa</taxon>
        <taxon>Arthropoda</taxon>
        <taxon>Hexapoda</taxon>
        <taxon>Insecta</taxon>
        <taxon>Pterygota</taxon>
        <taxon>Neoptera</taxon>
        <taxon>Endopterygota</taxon>
        <taxon>Hymenoptera</taxon>
        <taxon>Apocrita</taxon>
        <taxon>Aculeata</taxon>
        <taxon>Formicoidea</taxon>
        <taxon>Formicidae</taxon>
        <taxon>Formicinae</taxon>
        <taxon>Lasius</taxon>
        <taxon>Lasius</taxon>
    </lineage>
</organism>
<dbReference type="Proteomes" id="UP001497644">
    <property type="component" value="Chromosome 1"/>
</dbReference>
<sequence>MHRGRETIQSLSHGELAWQYKFTAFSLWIADYSPVLTILKSCSGPAGPETTLLTSSAKDFVVKATAETLTSDDEAFPQSRQNTIL</sequence>
<protein>
    <submittedName>
        <fullName evidence="1">Uncharacterized protein</fullName>
    </submittedName>
</protein>
<evidence type="ECO:0000313" key="2">
    <source>
        <dbReference type="Proteomes" id="UP001497644"/>
    </source>
</evidence>
<dbReference type="AlphaFoldDB" id="A0AAV2N121"/>
<proteinExistence type="predicted"/>
<accession>A0AAV2N121</accession>
<dbReference type="EMBL" id="OZ034824">
    <property type="protein sequence ID" value="CAL1673305.1"/>
    <property type="molecule type" value="Genomic_DNA"/>
</dbReference>
<gene>
    <name evidence="1" type="ORF">LPLAT_LOCUS226</name>
</gene>
<keyword evidence="2" id="KW-1185">Reference proteome</keyword>
<name>A0AAV2N121_9HYME</name>